<dbReference type="Proteomes" id="UP000005104">
    <property type="component" value="Chromosome"/>
</dbReference>
<dbReference type="Gene3D" id="3.30.365.10">
    <property type="entry name" value="Aldehyde oxidase/xanthine dehydrogenase, molybdopterin binding domain"/>
    <property type="match status" value="4"/>
</dbReference>
<dbReference type="InterPro" id="IPR046867">
    <property type="entry name" value="AldOxase/xan_DH_MoCoBD2"/>
</dbReference>
<dbReference type="PANTHER" id="PTHR11908">
    <property type="entry name" value="XANTHINE DEHYDROGENASE"/>
    <property type="match status" value="1"/>
</dbReference>
<dbReference type="SUPFAM" id="SSF56003">
    <property type="entry name" value="Molybdenum cofactor-binding domain"/>
    <property type="match status" value="1"/>
</dbReference>
<sequence length="706" mass="75836">MNIVGSSLPRIDGAAKVTGQARYPSDYSLPGMLYLQLVRSAEPHADILALDTTPCRGVEGVYCFTAKDVLENSFGSILKDQPVFAREKVRYYGEPLALIAADTPEKARRYAGLIKVFYDPLPVIADPVTALRENSPALHEGGNLLLHIPFAKGKPEQALKDSFLVLEDEFRVPVVDHLYLEREAGVSFLDEAGVLNLIAGTQNPFYDREEISRCLGIPLELIRVHAATIGGGFGGKDGITVQLYLALVTLKTGRPAKLVFTREESLATTYKRHAARIQVKVGFEPSGRITAYQGVIHYDTGAYAALGPAVLGLGIEHAAGPYVIDHVSLEGYLCYTNKPPASAMRGFGAPQTAFAMETLLNRAAKLLKIDPVQLRSRNALYKGAEGSLGHTMEHTVGLKEALGLLENSSLWQERSRNTDPAIGYGMAAGYLSCGMGKGIRDQAKVEIESLADGTYQLKIGTVEIGQGSSTLFVQLAAEALQVTPERINIVMGDTARTYECGSTAASRTSYICGNALLQAIEDLKRQRKSGVPYPKGVGEAVFPEVRKSDLGIGLPHSMYTFIAQAAKVRVQKTGEIELLDVFAVTEAGRVINPTALEGQIQGGIVMGVGYALSEHLEFNRGIPRNTSLSTYLIPTSLDSPAMTAVNVTEYEESGPMGLKGAAEVGTVVISPAITAAVSDVLQCSVSELPISREKLVKHLIKAKGSD</sequence>
<dbReference type="STRING" id="768710.DesyoDRAFT_4184"/>
<dbReference type="SMART" id="SM01008">
    <property type="entry name" value="Ald_Xan_dh_C"/>
    <property type="match status" value="1"/>
</dbReference>
<gene>
    <name evidence="2" type="ORF">DesyoDRAFT_4184</name>
</gene>
<dbReference type="GO" id="GO:0016491">
    <property type="term" value="F:oxidoreductase activity"/>
    <property type="evidence" value="ECO:0007669"/>
    <property type="project" value="InterPro"/>
</dbReference>
<dbReference type="GO" id="GO:0005506">
    <property type="term" value="F:iron ion binding"/>
    <property type="evidence" value="ECO:0007669"/>
    <property type="project" value="InterPro"/>
</dbReference>
<dbReference type="InterPro" id="IPR037165">
    <property type="entry name" value="AldOxase/xan_DH_Mopterin-bd_sf"/>
</dbReference>
<protein>
    <submittedName>
        <fullName evidence="2">Aerobic-type carbon monoxide dehydrogenase, large subunit CoxL/CutL-like protein</fullName>
    </submittedName>
</protein>
<dbReference type="Pfam" id="PF20256">
    <property type="entry name" value="MoCoBD_2"/>
    <property type="match status" value="2"/>
</dbReference>
<keyword evidence="3" id="KW-1185">Reference proteome</keyword>
<proteinExistence type="predicted"/>
<organism evidence="2 3">
    <name type="scientific">Desulfosporosinus youngiae DSM 17734</name>
    <dbReference type="NCBI Taxonomy" id="768710"/>
    <lineage>
        <taxon>Bacteria</taxon>
        <taxon>Bacillati</taxon>
        <taxon>Bacillota</taxon>
        <taxon>Clostridia</taxon>
        <taxon>Eubacteriales</taxon>
        <taxon>Desulfitobacteriaceae</taxon>
        <taxon>Desulfosporosinus</taxon>
    </lineage>
</organism>
<dbReference type="Pfam" id="PF01315">
    <property type="entry name" value="Ald_Xan_dh_C"/>
    <property type="match status" value="1"/>
</dbReference>
<accession>H5XXD7</accession>
<evidence type="ECO:0000313" key="3">
    <source>
        <dbReference type="Proteomes" id="UP000005104"/>
    </source>
</evidence>
<name>H5XXD7_9FIRM</name>
<dbReference type="InterPro" id="IPR008274">
    <property type="entry name" value="AldOxase/xan_DH_MoCoBD1"/>
</dbReference>
<dbReference type="InterPro" id="IPR036856">
    <property type="entry name" value="Ald_Oxase/Xan_DH_a/b_sf"/>
</dbReference>
<dbReference type="EMBL" id="CM001441">
    <property type="protein sequence ID" value="EHQ91143.1"/>
    <property type="molecule type" value="Genomic_DNA"/>
</dbReference>
<dbReference type="InterPro" id="IPR000674">
    <property type="entry name" value="Ald_Oxase/Xan_DH_a/b"/>
</dbReference>
<dbReference type="Pfam" id="PF02738">
    <property type="entry name" value="MoCoBD_1"/>
    <property type="match status" value="1"/>
</dbReference>
<feature type="domain" description="Aldehyde oxidase/xanthine dehydrogenase a/b hammerhead" evidence="1">
    <location>
        <begin position="18"/>
        <end position="122"/>
    </location>
</feature>
<evidence type="ECO:0000313" key="2">
    <source>
        <dbReference type="EMBL" id="EHQ91143.1"/>
    </source>
</evidence>
<dbReference type="HOGENOM" id="CLU_001681_2_3_9"/>
<dbReference type="eggNOG" id="COG1529">
    <property type="taxonomic scope" value="Bacteria"/>
</dbReference>
<dbReference type="PANTHER" id="PTHR11908:SF157">
    <property type="entry name" value="XANTHINE DEHYDROGENASE SUBUNIT D-RELATED"/>
    <property type="match status" value="1"/>
</dbReference>
<dbReference type="InterPro" id="IPR016208">
    <property type="entry name" value="Ald_Oxase/xanthine_DH-like"/>
</dbReference>
<dbReference type="SUPFAM" id="SSF54665">
    <property type="entry name" value="CO dehydrogenase molybdoprotein N-domain-like"/>
    <property type="match status" value="1"/>
</dbReference>
<evidence type="ECO:0000259" key="1">
    <source>
        <dbReference type="SMART" id="SM01008"/>
    </source>
</evidence>
<dbReference type="AlphaFoldDB" id="H5XXD7"/>
<dbReference type="Gene3D" id="3.90.1170.50">
    <property type="entry name" value="Aldehyde oxidase/xanthine dehydrogenase, a/b hammerhead"/>
    <property type="match status" value="1"/>
</dbReference>
<reference evidence="2 3" key="1">
    <citation type="submission" date="2011-11" db="EMBL/GenBank/DDBJ databases">
        <title>The Noncontiguous Finished genome of Desulfosporosinus youngiae DSM 17734.</title>
        <authorList>
            <consortium name="US DOE Joint Genome Institute (JGI-PGF)"/>
            <person name="Lucas S."/>
            <person name="Han J."/>
            <person name="Lapidus A."/>
            <person name="Cheng J.-F."/>
            <person name="Goodwin L."/>
            <person name="Pitluck S."/>
            <person name="Peters L."/>
            <person name="Ovchinnikova G."/>
            <person name="Lu M."/>
            <person name="Land M.L."/>
            <person name="Hauser L."/>
            <person name="Pester M."/>
            <person name="Spring S."/>
            <person name="Ollivier B."/>
            <person name="Rattei T."/>
            <person name="Klenk H.-P."/>
            <person name="Wagner M."/>
            <person name="Loy A."/>
            <person name="Woyke T.J."/>
        </authorList>
    </citation>
    <scope>NUCLEOTIDE SEQUENCE [LARGE SCALE GENOMIC DNA]</scope>
    <source>
        <strain evidence="2 3">DSM 17734</strain>
    </source>
</reference>